<evidence type="ECO:0000256" key="8">
    <source>
        <dbReference type="ARBA" id="ARBA00022676"/>
    </source>
</evidence>
<dbReference type="Pfam" id="PF00912">
    <property type="entry name" value="Transgly"/>
    <property type="match status" value="1"/>
</dbReference>
<comment type="similarity">
    <text evidence="3">In the N-terminal section; belongs to the glycosyltransferase 51 family.</text>
</comment>
<keyword evidence="13" id="KW-0511">Multifunctional enzyme</keyword>
<dbReference type="InterPro" id="IPR012338">
    <property type="entry name" value="Beta-lactam/transpept-like"/>
</dbReference>
<reference evidence="24" key="1">
    <citation type="submission" date="2016-11" db="EMBL/GenBank/DDBJ databases">
        <authorList>
            <person name="Varghese N."/>
            <person name="Submissions S."/>
        </authorList>
    </citation>
    <scope>NUCLEOTIDE SEQUENCE [LARGE SCALE GENOMIC DNA]</scope>
    <source>
        <strain evidence="24">DSM 9756</strain>
    </source>
</reference>
<evidence type="ECO:0000256" key="4">
    <source>
        <dbReference type="ARBA" id="ARBA00012448"/>
    </source>
</evidence>
<dbReference type="InterPro" id="IPR001264">
    <property type="entry name" value="Glyco_trans_51"/>
</dbReference>
<dbReference type="STRING" id="1121391.SAMN02745206_02723"/>
<name>A0A1M5ESN1_9BACT</name>
<keyword evidence="6" id="KW-0121">Carboxypeptidase</keyword>
<comment type="catalytic activity">
    <reaction evidence="18">
        <text>[GlcNAc-(1-&gt;4)-Mur2Ac(oyl-L-Ala-gamma-D-Glu-L-Lys-D-Ala-D-Ala)](n)-di-trans,octa-cis-undecaprenyl diphosphate + beta-D-GlcNAc-(1-&gt;4)-Mur2Ac(oyl-L-Ala-gamma-D-Glu-L-Lys-D-Ala-D-Ala)-di-trans,octa-cis-undecaprenyl diphosphate = [GlcNAc-(1-&gt;4)-Mur2Ac(oyl-L-Ala-gamma-D-Glu-L-Lys-D-Ala-D-Ala)](n+1)-di-trans,octa-cis-undecaprenyl diphosphate + di-trans,octa-cis-undecaprenyl diphosphate + H(+)</text>
        <dbReference type="Rhea" id="RHEA:23708"/>
        <dbReference type="Rhea" id="RHEA-COMP:9602"/>
        <dbReference type="Rhea" id="RHEA-COMP:9603"/>
        <dbReference type="ChEBI" id="CHEBI:15378"/>
        <dbReference type="ChEBI" id="CHEBI:58405"/>
        <dbReference type="ChEBI" id="CHEBI:60033"/>
        <dbReference type="ChEBI" id="CHEBI:78435"/>
        <dbReference type="EC" id="2.4.99.28"/>
    </reaction>
</comment>
<dbReference type="Pfam" id="PF00905">
    <property type="entry name" value="Transpeptidase"/>
    <property type="match status" value="1"/>
</dbReference>
<keyword evidence="14" id="KW-0961">Cell wall biogenesis/degradation</keyword>
<evidence type="ECO:0000256" key="6">
    <source>
        <dbReference type="ARBA" id="ARBA00022645"/>
    </source>
</evidence>
<dbReference type="GO" id="GO:0008360">
    <property type="term" value="P:regulation of cell shape"/>
    <property type="evidence" value="ECO:0007669"/>
    <property type="project" value="UniProtKB-KW"/>
</dbReference>
<sequence>MAKRGKRKNLSRGGPRWLRWAAILCLLTLLIGFGGYIYLATQIERRFSGRLWSVPATVLSDSVMIYPGQDLGVSAMEEVLVARGYRPAVGGRLQPGEYRRGKWELRVFFRAFSYPGKDLPAREVRIRFQGNRIEKIQADGETLAYLEVEPVVVARLFGKERESRHLISIRAASKHLIDAVVAIEDHRFFQHRGIDWRGIARALWADVRAGRVVQGGSTLTQQLVKNYFLQPERTLKRKLLEAAMALVVEARYSKEEILEMYLNEIYMGQQGSVAIHGMGQAALTYFGRNVEDLTPAEAAALAGMIKAPNRYSPVRHPDACRERRNVVLARMRELELIDQETYQEALSEPLRTVPPALSGKTTAYYVDYVNRQLEELYSEETLSSEGLVIYTSFRPEVAAQAERAVREGLAALEKERPALTVSDAAGKLQAALVVVQPKTGALVALVGGRDYAESPFNRAVQAHRQPGSAFKPFVYLAALDEVTPVSFIEDMPTAYRVDGRAWSPRNYDGRYRGAVMVREALAHSLNAATVQLAVRVGLADIVETARSLGLRSRLEPYPSLALGAFEVTPLELAGAYAALANEGQRPHLLTVKKVVTPQGAVLERRHVAMTTVTTPAKAFVLTRMLQRVVTEGTARRLATYGVDFPCAGKTGTTSDYRDAWFVGYTSDLLALVWVGFDDNRSTRLSGSSGALPIWARFMTRIRPWMHPQDFPVPPGVVERTVCLDTGDLATRACPRTDREFFLEEKVPQRPCTVHGW</sequence>
<dbReference type="Gene3D" id="3.30.2060.10">
    <property type="entry name" value="Penicillin-binding protein 1b domain"/>
    <property type="match status" value="1"/>
</dbReference>
<keyword evidence="9" id="KW-0808">Transferase</keyword>
<feature type="domain" description="Bifunctional transglycosylase second" evidence="22">
    <location>
        <begin position="65"/>
        <end position="145"/>
    </location>
</feature>
<dbReference type="PIRSF" id="PIRSF002799">
    <property type="entry name" value="PBP_1b"/>
    <property type="match status" value="1"/>
</dbReference>
<evidence type="ECO:0000256" key="2">
    <source>
        <dbReference type="ARBA" id="ARBA00007090"/>
    </source>
</evidence>
<dbReference type="NCBIfam" id="TIGR02074">
    <property type="entry name" value="PBP_1a_fam"/>
    <property type="match status" value="1"/>
</dbReference>
<dbReference type="FunFam" id="1.10.3810.10:FF:000001">
    <property type="entry name" value="Penicillin-binding protein 1A"/>
    <property type="match status" value="1"/>
</dbReference>
<dbReference type="SUPFAM" id="SSF56601">
    <property type="entry name" value="beta-lactamase/transpeptidase-like"/>
    <property type="match status" value="1"/>
</dbReference>
<dbReference type="GO" id="GO:0008955">
    <property type="term" value="F:peptidoglycan glycosyltransferase activity"/>
    <property type="evidence" value="ECO:0007669"/>
    <property type="project" value="UniProtKB-EC"/>
</dbReference>
<dbReference type="Gene3D" id="1.10.3810.10">
    <property type="entry name" value="Biosynthetic peptidoglycan transglycosylase-like"/>
    <property type="match status" value="1"/>
</dbReference>
<evidence type="ECO:0000259" key="22">
    <source>
        <dbReference type="Pfam" id="PF14814"/>
    </source>
</evidence>
<feature type="domain" description="Penicillin-binding protein transpeptidase" evidence="20">
    <location>
        <begin position="431"/>
        <end position="666"/>
    </location>
</feature>
<dbReference type="InterPro" id="IPR001460">
    <property type="entry name" value="PCN-bd_Tpept"/>
</dbReference>
<proteinExistence type="inferred from homology"/>
<evidence type="ECO:0000256" key="12">
    <source>
        <dbReference type="ARBA" id="ARBA00022984"/>
    </source>
</evidence>
<protein>
    <recommendedName>
        <fullName evidence="5">Penicillin-binding protein 1B</fullName>
        <ecNumber evidence="17">2.4.99.28</ecNumber>
        <ecNumber evidence="4">3.4.16.4</ecNumber>
    </recommendedName>
    <alternativeName>
        <fullName evidence="15">Murein polymerase</fullName>
    </alternativeName>
</protein>
<keyword evidence="10" id="KW-0378">Hydrolase</keyword>
<comment type="pathway">
    <text evidence="1">Cell wall biogenesis; peptidoglycan biosynthesis.</text>
</comment>
<evidence type="ECO:0000256" key="5">
    <source>
        <dbReference type="ARBA" id="ARBA00018637"/>
    </source>
</evidence>
<evidence type="ECO:0000256" key="14">
    <source>
        <dbReference type="ARBA" id="ARBA00023316"/>
    </source>
</evidence>
<evidence type="ECO:0000256" key="19">
    <source>
        <dbReference type="SAM" id="Phobius"/>
    </source>
</evidence>
<dbReference type="GO" id="GO:0071555">
    <property type="term" value="P:cell wall organization"/>
    <property type="evidence" value="ECO:0007669"/>
    <property type="project" value="UniProtKB-KW"/>
</dbReference>
<feature type="transmembrane region" description="Helical" evidence="19">
    <location>
        <begin position="20"/>
        <end position="39"/>
    </location>
</feature>
<dbReference type="Proteomes" id="UP000184076">
    <property type="component" value="Unassembled WGS sequence"/>
</dbReference>
<keyword evidence="19" id="KW-1133">Transmembrane helix</keyword>
<feature type="domain" description="Glycosyl transferase family 51" evidence="21">
    <location>
        <begin position="156"/>
        <end position="331"/>
    </location>
</feature>
<dbReference type="RefSeq" id="WP_084076492.1">
    <property type="nucleotide sequence ID" value="NZ_FQVB01000028.1"/>
</dbReference>
<dbReference type="GO" id="GO:0009252">
    <property type="term" value="P:peptidoglycan biosynthetic process"/>
    <property type="evidence" value="ECO:0007669"/>
    <property type="project" value="UniProtKB-UniPathway"/>
</dbReference>
<evidence type="ECO:0000256" key="7">
    <source>
        <dbReference type="ARBA" id="ARBA00022670"/>
    </source>
</evidence>
<evidence type="ECO:0000256" key="10">
    <source>
        <dbReference type="ARBA" id="ARBA00022801"/>
    </source>
</evidence>
<dbReference type="Gene3D" id="3.40.710.10">
    <property type="entry name" value="DD-peptidase/beta-lactamase superfamily"/>
    <property type="match status" value="1"/>
</dbReference>
<dbReference type="GO" id="GO:0046677">
    <property type="term" value="P:response to antibiotic"/>
    <property type="evidence" value="ECO:0007669"/>
    <property type="project" value="InterPro"/>
</dbReference>
<dbReference type="InterPro" id="IPR011813">
    <property type="entry name" value="PBP_1b"/>
</dbReference>
<evidence type="ECO:0000256" key="16">
    <source>
        <dbReference type="ARBA" id="ARBA00034000"/>
    </source>
</evidence>
<evidence type="ECO:0000256" key="17">
    <source>
        <dbReference type="ARBA" id="ARBA00044770"/>
    </source>
</evidence>
<dbReference type="InterPro" id="IPR028166">
    <property type="entry name" value="UB2H"/>
</dbReference>
<evidence type="ECO:0000256" key="15">
    <source>
        <dbReference type="ARBA" id="ARBA00032454"/>
    </source>
</evidence>
<keyword evidence="19" id="KW-0812">Transmembrane</keyword>
<dbReference type="InterPro" id="IPR050396">
    <property type="entry name" value="Glycosyltr_51/Transpeptidase"/>
</dbReference>
<dbReference type="AlphaFoldDB" id="A0A1M5ESN1"/>
<comment type="similarity">
    <text evidence="2">In the C-terminal section; belongs to the transpeptidase family.</text>
</comment>
<dbReference type="UniPathway" id="UPA00219"/>
<evidence type="ECO:0000256" key="18">
    <source>
        <dbReference type="ARBA" id="ARBA00049902"/>
    </source>
</evidence>
<dbReference type="GO" id="GO:0006508">
    <property type="term" value="P:proteolysis"/>
    <property type="evidence" value="ECO:0007669"/>
    <property type="project" value="UniProtKB-KW"/>
</dbReference>
<keyword evidence="7" id="KW-0645">Protease</keyword>
<dbReference type="EMBL" id="FQVB01000028">
    <property type="protein sequence ID" value="SHF82144.1"/>
    <property type="molecule type" value="Genomic_DNA"/>
</dbReference>
<dbReference type="InterPro" id="IPR023346">
    <property type="entry name" value="Lysozyme-like_dom_sf"/>
</dbReference>
<evidence type="ECO:0000259" key="20">
    <source>
        <dbReference type="Pfam" id="PF00905"/>
    </source>
</evidence>
<evidence type="ECO:0000259" key="21">
    <source>
        <dbReference type="Pfam" id="PF00912"/>
    </source>
</evidence>
<dbReference type="EC" id="2.4.99.28" evidence="17"/>
<dbReference type="GO" id="GO:0009274">
    <property type="term" value="C:peptidoglycan-based cell wall"/>
    <property type="evidence" value="ECO:0007669"/>
    <property type="project" value="InterPro"/>
</dbReference>
<dbReference type="GO" id="GO:0008658">
    <property type="term" value="F:penicillin binding"/>
    <property type="evidence" value="ECO:0007669"/>
    <property type="project" value="InterPro"/>
</dbReference>
<keyword evidence="11" id="KW-0133">Cell shape</keyword>
<dbReference type="Pfam" id="PF14814">
    <property type="entry name" value="UB2H"/>
    <property type="match status" value="1"/>
</dbReference>
<keyword evidence="24" id="KW-1185">Reference proteome</keyword>
<keyword evidence="8" id="KW-0328">Glycosyltransferase</keyword>
<dbReference type="EC" id="3.4.16.4" evidence="4"/>
<evidence type="ECO:0000256" key="3">
    <source>
        <dbReference type="ARBA" id="ARBA00007739"/>
    </source>
</evidence>
<evidence type="ECO:0000313" key="23">
    <source>
        <dbReference type="EMBL" id="SHF82144.1"/>
    </source>
</evidence>
<comment type="catalytic activity">
    <reaction evidence="16">
        <text>Preferential cleavage: (Ac)2-L-Lys-D-Ala-|-D-Ala. Also transpeptidation of peptidyl-alanyl moieties that are N-acyl substituents of D-alanine.</text>
        <dbReference type="EC" id="3.4.16.4"/>
    </reaction>
</comment>
<dbReference type="InterPro" id="IPR036950">
    <property type="entry name" value="PBP_transglycosylase"/>
</dbReference>
<dbReference type="SUPFAM" id="SSF53955">
    <property type="entry name" value="Lysozyme-like"/>
    <property type="match status" value="1"/>
</dbReference>
<keyword evidence="12" id="KW-0573">Peptidoglycan synthesis</keyword>
<evidence type="ECO:0000256" key="9">
    <source>
        <dbReference type="ARBA" id="ARBA00022679"/>
    </source>
</evidence>
<dbReference type="PANTHER" id="PTHR32282:SF33">
    <property type="entry name" value="PEPTIDOGLYCAN GLYCOSYLTRANSFERASE"/>
    <property type="match status" value="1"/>
</dbReference>
<dbReference type="GO" id="GO:0030288">
    <property type="term" value="C:outer membrane-bounded periplasmic space"/>
    <property type="evidence" value="ECO:0007669"/>
    <property type="project" value="TreeGrafter"/>
</dbReference>
<dbReference type="OrthoDB" id="9766909at2"/>
<gene>
    <name evidence="23" type="ORF">SAMN02745206_02723</name>
</gene>
<evidence type="ECO:0000256" key="1">
    <source>
        <dbReference type="ARBA" id="ARBA00004752"/>
    </source>
</evidence>
<evidence type="ECO:0000256" key="13">
    <source>
        <dbReference type="ARBA" id="ARBA00023268"/>
    </source>
</evidence>
<accession>A0A1M5ESN1</accession>
<evidence type="ECO:0000256" key="11">
    <source>
        <dbReference type="ARBA" id="ARBA00022960"/>
    </source>
</evidence>
<keyword evidence="19" id="KW-0472">Membrane</keyword>
<dbReference type="GO" id="GO:0009002">
    <property type="term" value="F:serine-type D-Ala-D-Ala carboxypeptidase activity"/>
    <property type="evidence" value="ECO:0007669"/>
    <property type="project" value="UniProtKB-EC"/>
</dbReference>
<organism evidence="23 24">
    <name type="scientific">Desulfacinum infernum DSM 9756</name>
    <dbReference type="NCBI Taxonomy" id="1121391"/>
    <lineage>
        <taxon>Bacteria</taxon>
        <taxon>Pseudomonadati</taxon>
        <taxon>Thermodesulfobacteriota</taxon>
        <taxon>Syntrophobacteria</taxon>
        <taxon>Syntrophobacterales</taxon>
        <taxon>Syntrophobacteraceae</taxon>
        <taxon>Desulfacinum</taxon>
    </lineage>
</organism>
<evidence type="ECO:0000313" key="24">
    <source>
        <dbReference type="Proteomes" id="UP000184076"/>
    </source>
</evidence>
<dbReference type="PANTHER" id="PTHR32282">
    <property type="entry name" value="BINDING PROTEIN TRANSPEPTIDASE, PUTATIVE-RELATED"/>
    <property type="match status" value="1"/>
</dbReference>